<reference evidence="4" key="1">
    <citation type="submission" date="2016-06" db="EMBL/GenBank/DDBJ databases">
        <authorList>
            <person name="Varghese N."/>
            <person name="Submissions Spin"/>
        </authorList>
    </citation>
    <scope>NUCLEOTIDE SEQUENCE [LARGE SCALE GENOMIC DNA]</scope>
    <source>
        <strain evidence="4">DSM 45431</strain>
    </source>
</reference>
<keyword evidence="2" id="KW-0732">Signal</keyword>
<dbReference type="PROSITE" id="PS51257">
    <property type="entry name" value="PROKAR_LIPOPROTEIN"/>
    <property type="match status" value="1"/>
</dbReference>
<protein>
    <recommendedName>
        <fullName evidence="5">Lipoprotein</fullName>
    </recommendedName>
</protein>
<organism evidence="3 4">
    <name type="scientific">Micromonospora rhizosphaerae</name>
    <dbReference type="NCBI Taxonomy" id="568872"/>
    <lineage>
        <taxon>Bacteria</taxon>
        <taxon>Bacillati</taxon>
        <taxon>Actinomycetota</taxon>
        <taxon>Actinomycetes</taxon>
        <taxon>Micromonosporales</taxon>
        <taxon>Micromonosporaceae</taxon>
        <taxon>Micromonospora</taxon>
    </lineage>
</organism>
<feature type="region of interest" description="Disordered" evidence="1">
    <location>
        <begin position="40"/>
        <end position="61"/>
    </location>
</feature>
<evidence type="ECO:0000256" key="1">
    <source>
        <dbReference type="SAM" id="MobiDB-lite"/>
    </source>
</evidence>
<dbReference type="Proteomes" id="UP000199413">
    <property type="component" value="Unassembled WGS sequence"/>
</dbReference>
<evidence type="ECO:0000313" key="3">
    <source>
        <dbReference type="EMBL" id="SCL27147.1"/>
    </source>
</evidence>
<evidence type="ECO:0000313" key="4">
    <source>
        <dbReference type="Proteomes" id="UP000199413"/>
    </source>
</evidence>
<name>A0A1C6SCG1_9ACTN</name>
<evidence type="ECO:0000256" key="2">
    <source>
        <dbReference type="SAM" id="SignalP"/>
    </source>
</evidence>
<evidence type="ECO:0008006" key="5">
    <source>
        <dbReference type="Google" id="ProtNLM"/>
    </source>
</evidence>
<dbReference type="AlphaFoldDB" id="A0A1C6SCG1"/>
<proteinExistence type="predicted"/>
<accession>A0A1C6SCG1</accession>
<feature type="signal peptide" evidence="2">
    <location>
        <begin position="1"/>
        <end position="38"/>
    </location>
</feature>
<feature type="compositionally biased region" description="Low complexity" evidence="1">
    <location>
        <begin position="49"/>
        <end position="61"/>
    </location>
</feature>
<keyword evidence="4" id="KW-1185">Reference proteome</keyword>
<sequence length="185" mass="19587">MQSYTMRPVINSRGLNPVRLLLALPLAALMIASCSTSGARSATAPVASPHPTTTTRPSTTKPATVVLAQMAGGAPTRMLRVDPSGTWKCSNCAGDGKQHDGRLNPDQASRLQELAHDPALERETDLVRGYRLPCREGLVSTVQIERVLVTSTDCAGDQRPPVAAEILRLLTDATPAEATRPGVPS</sequence>
<feature type="chain" id="PRO_5038423003" description="Lipoprotein" evidence="2">
    <location>
        <begin position="39"/>
        <end position="185"/>
    </location>
</feature>
<dbReference type="EMBL" id="FMHV01000002">
    <property type="protein sequence ID" value="SCL27147.1"/>
    <property type="molecule type" value="Genomic_DNA"/>
</dbReference>
<gene>
    <name evidence="3" type="ORF">GA0070624_3442</name>
</gene>